<evidence type="ECO:0000313" key="1">
    <source>
        <dbReference type="EMBL" id="EFY04227.1"/>
    </source>
</evidence>
<protein>
    <submittedName>
        <fullName evidence="1">Uncharacterized protein</fullName>
    </submittedName>
</protein>
<keyword evidence="2" id="KW-1185">Reference proteome</keyword>
<dbReference type="AlphaFoldDB" id="E8LG22"/>
<accession>E8LG22</accession>
<gene>
    <name evidence="1" type="ORF">HMPREF9443_01820</name>
</gene>
<dbReference type="EMBL" id="AEVN01000099">
    <property type="protein sequence ID" value="EFY04227.1"/>
    <property type="molecule type" value="Genomic_DNA"/>
</dbReference>
<organism evidence="1 2">
    <name type="scientific">Phascolarctobacterium succinatutens YIT 12067</name>
    <dbReference type="NCBI Taxonomy" id="626939"/>
    <lineage>
        <taxon>Bacteria</taxon>
        <taxon>Bacillati</taxon>
        <taxon>Bacillota</taxon>
        <taxon>Negativicutes</taxon>
        <taxon>Acidaminococcales</taxon>
        <taxon>Acidaminococcaceae</taxon>
        <taxon>Phascolarctobacterium</taxon>
    </lineage>
</organism>
<sequence length="39" mass="4651">MRTVRTVLFLQWLEGEMFLDRLKTYLYTINKGIVLFVAA</sequence>
<proteinExistence type="predicted"/>
<dbReference type="Proteomes" id="UP000004923">
    <property type="component" value="Unassembled WGS sequence"/>
</dbReference>
<comment type="caution">
    <text evidence="1">The sequence shown here is derived from an EMBL/GenBank/DDBJ whole genome shotgun (WGS) entry which is preliminary data.</text>
</comment>
<name>E8LG22_9FIRM</name>
<dbReference type="HOGENOM" id="CLU_3314334_0_0_9"/>
<reference evidence="1 2" key="1">
    <citation type="submission" date="2011-01" db="EMBL/GenBank/DDBJ databases">
        <authorList>
            <person name="Weinstock G."/>
            <person name="Sodergren E."/>
            <person name="Clifton S."/>
            <person name="Fulton L."/>
            <person name="Fulton B."/>
            <person name="Courtney L."/>
            <person name="Fronick C."/>
            <person name="Harrison M."/>
            <person name="Strong C."/>
            <person name="Farmer C."/>
            <person name="Delahaunty K."/>
            <person name="Markovic C."/>
            <person name="Hall O."/>
            <person name="Minx P."/>
            <person name="Tomlinson C."/>
            <person name="Mitreva M."/>
            <person name="Hou S."/>
            <person name="Chen J."/>
            <person name="Wollam A."/>
            <person name="Pepin K.H."/>
            <person name="Johnson M."/>
            <person name="Bhonagiri V."/>
            <person name="Zhang X."/>
            <person name="Suruliraj S."/>
            <person name="Warren W."/>
            <person name="Chinwalla A."/>
            <person name="Mardis E.R."/>
            <person name="Wilson R.K."/>
        </authorList>
    </citation>
    <scope>NUCLEOTIDE SEQUENCE [LARGE SCALE GENOMIC DNA]</scope>
    <source>
        <strain evidence="1 2">YIT 12067</strain>
    </source>
</reference>
<evidence type="ECO:0000313" key="2">
    <source>
        <dbReference type="Proteomes" id="UP000004923"/>
    </source>
</evidence>